<keyword evidence="11" id="KW-0325">Glycoprotein</keyword>
<keyword evidence="15" id="KW-1185">Reference proteome</keyword>
<evidence type="ECO:0000256" key="2">
    <source>
        <dbReference type="ARBA" id="ARBA00004651"/>
    </source>
</evidence>
<evidence type="ECO:0000256" key="11">
    <source>
        <dbReference type="ARBA" id="ARBA00023180"/>
    </source>
</evidence>
<keyword evidence="9 13" id="KW-0472">Membrane</keyword>
<comment type="similarity">
    <text evidence="3 13">Belongs to the G-protein coupled receptor 1 family.</text>
</comment>
<keyword evidence="4 13" id="KW-1003">Cell membrane</keyword>
<comment type="function">
    <text evidence="1">Putative pheromone receptor.</text>
</comment>
<accession>A0A9J7GPM3</accession>
<dbReference type="Gene3D" id="1.20.1070.10">
    <property type="entry name" value="Rhodopsin 7-helix transmembrane proteins"/>
    <property type="match status" value="1"/>
</dbReference>
<evidence type="ECO:0000256" key="10">
    <source>
        <dbReference type="ARBA" id="ARBA00023170"/>
    </source>
</evidence>
<dbReference type="AlphaFoldDB" id="A0A9J7GPM3"/>
<dbReference type="InterPro" id="IPR017452">
    <property type="entry name" value="GPCR_Rhodpsn_7TM"/>
</dbReference>
<keyword evidence="5 13" id="KW-0589">Pheromone response</keyword>
<evidence type="ECO:0000313" key="16">
    <source>
        <dbReference type="RefSeq" id="XP_027290119.1"/>
    </source>
</evidence>
<dbReference type="RefSeq" id="XP_027290119.1">
    <property type="nucleotide sequence ID" value="XM_027434318.1"/>
</dbReference>
<keyword evidence="7 13" id="KW-1133">Transmembrane helix</keyword>
<comment type="subcellular location">
    <subcellularLocation>
        <location evidence="2 13">Cell membrane</location>
        <topology evidence="2 13">Multi-pass membrane protein</topology>
    </subcellularLocation>
</comment>
<evidence type="ECO:0000256" key="13">
    <source>
        <dbReference type="RuleBase" id="RU364061"/>
    </source>
</evidence>
<evidence type="ECO:0000256" key="5">
    <source>
        <dbReference type="ARBA" id="ARBA00022507"/>
    </source>
</evidence>
<name>A0A9J7GPM3_CRIGR</name>
<evidence type="ECO:0000256" key="7">
    <source>
        <dbReference type="ARBA" id="ARBA00022989"/>
    </source>
</evidence>
<proteinExistence type="inferred from homology"/>
<dbReference type="FunFam" id="1.20.1070.10:FF:000033">
    <property type="entry name" value="Vomeronasal type-1 receptor"/>
    <property type="match status" value="1"/>
</dbReference>
<evidence type="ECO:0000256" key="4">
    <source>
        <dbReference type="ARBA" id="ARBA00022475"/>
    </source>
</evidence>
<dbReference type="KEGG" id="cge:113838801"/>
<dbReference type="InterPro" id="IPR004072">
    <property type="entry name" value="Vmron_rcpt_1"/>
</dbReference>
<evidence type="ECO:0000256" key="6">
    <source>
        <dbReference type="ARBA" id="ARBA00022692"/>
    </source>
</evidence>
<dbReference type="GeneID" id="113838801"/>
<evidence type="ECO:0000256" key="12">
    <source>
        <dbReference type="ARBA" id="ARBA00023224"/>
    </source>
</evidence>
<dbReference type="GO" id="GO:0007606">
    <property type="term" value="P:sensory perception of chemical stimulus"/>
    <property type="evidence" value="ECO:0007669"/>
    <property type="project" value="UniProtKB-ARBA"/>
</dbReference>
<dbReference type="PROSITE" id="PS50262">
    <property type="entry name" value="G_PROTEIN_RECEP_F1_2"/>
    <property type="match status" value="1"/>
</dbReference>
<comment type="caution">
    <text evidence="13">Lacks conserved residue(s) required for the propagation of feature annotation.</text>
</comment>
<feature type="transmembrane region" description="Helical" evidence="13">
    <location>
        <begin position="179"/>
        <end position="208"/>
    </location>
</feature>
<feature type="transmembrane region" description="Helical" evidence="13">
    <location>
        <begin position="235"/>
        <end position="259"/>
    </location>
</feature>
<protein>
    <recommendedName>
        <fullName evidence="13">Vomeronasal type-1 receptor</fullName>
    </recommendedName>
</protein>
<organism evidence="15 16">
    <name type="scientific">Cricetulus griseus</name>
    <name type="common">Chinese hamster</name>
    <name type="synonym">Cricetulus barabensis griseus</name>
    <dbReference type="NCBI Taxonomy" id="10029"/>
    <lineage>
        <taxon>Eukaryota</taxon>
        <taxon>Metazoa</taxon>
        <taxon>Chordata</taxon>
        <taxon>Craniata</taxon>
        <taxon>Vertebrata</taxon>
        <taxon>Euteleostomi</taxon>
        <taxon>Mammalia</taxon>
        <taxon>Eutheria</taxon>
        <taxon>Euarchontoglires</taxon>
        <taxon>Glires</taxon>
        <taxon>Rodentia</taxon>
        <taxon>Myomorpha</taxon>
        <taxon>Muroidea</taxon>
        <taxon>Cricetidae</taxon>
        <taxon>Cricetinae</taxon>
        <taxon>Cricetulus</taxon>
    </lineage>
</organism>
<evidence type="ECO:0000256" key="3">
    <source>
        <dbReference type="ARBA" id="ARBA00010663"/>
    </source>
</evidence>
<dbReference type="GO" id="GO:0016503">
    <property type="term" value="F:pheromone receptor activity"/>
    <property type="evidence" value="ECO:0007669"/>
    <property type="project" value="InterPro"/>
</dbReference>
<gene>
    <name evidence="16" type="primary">LOC113838801</name>
</gene>
<keyword evidence="8 13" id="KW-0297">G-protein coupled receptor</keyword>
<reference evidence="16" key="1">
    <citation type="submission" date="2025-08" db="UniProtKB">
        <authorList>
            <consortium name="RefSeq"/>
        </authorList>
    </citation>
    <scope>IDENTIFICATION</scope>
    <source>
        <strain evidence="16">17A/GY</strain>
        <tissue evidence="16">Liver</tissue>
    </source>
</reference>
<feature type="domain" description="G-protein coupled receptors family 1 profile" evidence="14">
    <location>
        <begin position="22"/>
        <end position="286"/>
    </location>
</feature>
<feature type="transmembrane region" description="Helical" evidence="13">
    <location>
        <begin position="265"/>
        <end position="287"/>
    </location>
</feature>
<feature type="transmembrane region" description="Helical" evidence="13">
    <location>
        <begin position="6"/>
        <end position="31"/>
    </location>
</feature>
<sequence length="304" mass="34437">MVIENLPMWVLFFSQTAVGILGNWSVLLPYVMSIFTRKNLMPKDQIIKHLTLANSLVIISRVIPHILAQLGLHNLLDDLLCKLTLYSNRVSRGISLHCTCLLSCFQAITISPRNSRCMKLKHSISKYMVQSCSLSWLVHLLLNSKTAIDVVGSGTNQNFTMKIKLGYCSATILSKTATLLHLILICFTDGLCLSLMVWTSVFMVGILYRHRSQLQYIHSVLYSLRGSPEDRATKTILILVCTFVLSYSMSFILVLYTTSFNNPKLWIISLFTFLDTCFPTFCPFILISSNKSSPKNHFSFCRGR</sequence>
<dbReference type="PRINTS" id="PR01534">
    <property type="entry name" value="VOMERONASL1R"/>
</dbReference>
<evidence type="ECO:0000259" key="14">
    <source>
        <dbReference type="PROSITE" id="PS50262"/>
    </source>
</evidence>
<dbReference type="GO" id="GO:0019236">
    <property type="term" value="P:response to pheromone"/>
    <property type="evidence" value="ECO:0007669"/>
    <property type="project" value="UniProtKB-KW"/>
</dbReference>
<dbReference type="SUPFAM" id="SSF81321">
    <property type="entry name" value="Family A G protein-coupled receptor-like"/>
    <property type="match status" value="1"/>
</dbReference>
<evidence type="ECO:0000256" key="9">
    <source>
        <dbReference type="ARBA" id="ARBA00023136"/>
    </source>
</evidence>
<keyword evidence="12 13" id="KW-0807">Transducer</keyword>
<dbReference type="GO" id="GO:0005886">
    <property type="term" value="C:plasma membrane"/>
    <property type="evidence" value="ECO:0007669"/>
    <property type="project" value="UniProtKB-SubCell"/>
</dbReference>
<dbReference type="Pfam" id="PF03402">
    <property type="entry name" value="V1R"/>
    <property type="match status" value="1"/>
</dbReference>
<dbReference type="PANTHER" id="PTHR24062">
    <property type="entry name" value="VOMERONASAL TYPE-1 RECEPTOR"/>
    <property type="match status" value="1"/>
</dbReference>
<evidence type="ECO:0000313" key="15">
    <source>
        <dbReference type="Proteomes" id="UP001108280"/>
    </source>
</evidence>
<keyword evidence="6 13" id="KW-0812">Transmembrane</keyword>
<dbReference type="OrthoDB" id="9616886at2759"/>
<dbReference type="Proteomes" id="UP001108280">
    <property type="component" value="Unplaced"/>
</dbReference>
<keyword evidence="10 13" id="KW-0675">Receptor</keyword>
<evidence type="ECO:0000256" key="1">
    <source>
        <dbReference type="ARBA" id="ARBA00003878"/>
    </source>
</evidence>
<evidence type="ECO:0000256" key="8">
    <source>
        <dbReference type="ARBA" id="ARBA00023040"/>
    </source>
</evidence>